<reference evidence="1 2" key="1">
    <citation type="submission" date="2018-06" db="EMBL/GenBank/DDBJ databases">
        <authorList>
            <consortium name="Pathogen Informatics"/>
            <person name="Doyle S."/>
        </authorList>
    </citation>
    <scope>NUCLEOTIDE SEQUENCE [LARGE SCALE GENOMIC DNA]</scope>
    <source>
        <strain evidence="1 2">NCTC13316</strain>
    </source>
</reference>
<dbReference type="OrthoDB" id="1256785at2"/>
<name>A0A378KIH1_9GAMM</name>
<gene>
    <name evidence="1" type="ORF">NCTC13316_03467</name>
</gene>
<accession>A0A378KIH1</accession>
<organism evidence="1 2">
    <name type="scientific">Legionella busanensis</name>
    <dbReference type="NCBI Taxonomy" id="190655"/>
    <lineage>
        <taxon>Bacteria</taxon>
        <taxon>Pseudomonadati</taxon>
        <taxon>Pseudomonadota</taxon>
        <taxon>Gammaproteobacteria</taxon>
        <taxon>Legionellales</taxon>
        <taxon>Legionellaceae</taxon>
        <taxon>Legionella</taxon>
    </lineage>
</organism>
<dbReference type="RefSeq" id="WP_115332956.1">
    <property type="nucleotide sequence ID" value="NZ_CAAAHP010000008.1"/>
</dbReference>
<keyword evidence="2" id="KW-1185">Reference proteome</keyword>
<proteinExistence type="predicted"/>
<evidence type="ECO:0000313" key="2">
    <source>
        <dbReference type="Proteomes" id="UP000254794"/>
    </source>
</evidence>
<protein>
    <recommendedName>
        <fullName evidence="3">Nuclear transport factor 2 family protein</fullName>
    </recommendedName>
</protein>
<sequence length="127" mass="15205">MSNAKLLKDMWRSLYDPEITVSETIEKFFHRDYEQCINGIVMSRDQYIQHVIEQRKNMIINSIDYKHVIEKRNELFALYYPKGKNKDSLPIEAEVIAYFYFSEQKILRIHGQVHLIKGDYPDVDMTN</sequence>
<dbReference type="AlphaFoldDB" id="A0A378KIH1"/>
<dbReference type="Proteomes" id="UP000254794">
    <property type="component" value="Unassembled WGS sequence"/>
</dbReference>
<evidence type="ECO:0008006" key="3">
    <source>
        <dbReference type="Google" id="ProtNLM"/>
    </source>
</evidence>
<dbReference type="EMBL" id="UGOD01000006">
    <property type="protein sequence ID" value="STX81594.1"/>
    <property type="molecule type" value="Genomic_DNA"/>
</dbReference>
<evidence type="ECO:0000313" key="1">
    <source>
        <dbReference type="EMBL" id="STX81594.1"/>
    </source>
</evidence>